<dbReference type="Proteomes" id="UP000054805">
    <property type="component" value="Unassembled WGS sequence"/>
</dbReference>
<dbReference type="EMBL" id="JYDR01000005">
    <property type="protein sequence ID" value="KRY78159.1"/>
    <property type="molecule type" value="Genomic_DNA"/>
</dbReference>
<feature type="compositionally biased region" description="Low complexity" evidence="2">
    <location>
        <begin position="380"/>
        <end position="392"/>
    </location>
</feature>
<organism evidence="5 8">
    <name type="scientific">Trichinella pseudospiralis</name>
    <name type="common">Parasitic roundworm</name>
    <dbReference type="NCBI Taxonomy" id="6337"/>
    <lineage>
        <taxon>Eukaryota</taxon>
        <taxon>Metazoa</taxon>
        <taxon>Ecdysozoa</taxon>
        <taxon>Nematoda</taxon>
        <taxon>Enoplea</taxon>
        <taxon>Dorylaimia</taxon>
        <taxon>Trichinellida</taxon>
        <taxon>Trichinellidae</taxon>
        <taxon>Trichinella</taxon>
    </lineage>
</organism>
<accession>A0A0V1K2F0</accession>
<evidence type="ECO:0000313" key="8">
    <source>
        <dbReference type="Proteomes" id="UP000054826"/>
    </source>
</evidence>
<dbReference type="EMBL" id="JYDS01000385">
    <property type="protein sequence ID" value="KRZ09134.1"/>
    <property type="molecule type" value="Genomic_DNA"/>
</dbReference>
<feature type="region of interest" description="Disordered" evidence="2">
    <location>
        <begin position="378"/>
        <end position="413"/>
    </location>
</feature>
<proteinExistence type="predicted"/>
<dbReference type="Proteomes" id="UP000054826">
    <property type="component" value="Unassembled WGS sequence"/>
</dbReference>
<evidence type="ECO:0000313" key="5">
    <source>
        <dbReference type="EMBL" id="KRZ41410.1"/>
    </source>
</evidence>
<evidence type="ECO:0000313" key="3">
    <source>
        <dbReference type="EMBL" id="KRY78159.1"/>
    </source>
</evidence>
<feature type="coiled-coil region" evidence="1">
    <location>
        <begin position="30"/>
        <end position="57"/>
    </location>
</feature>
<evidence type="ECO:0000313" key="7">
    <source>
        <dbReference type="Proteomes" id="UP000054805"/>
    </source>
</evidence>
<dbReference type="EMBL" id="JYDV01000020">
    <property type="protein sequence ID" value="KRZ41410.1"/>
    <property type="molecule type" value="Genomic_DNA"/>
</dbReference>
<name>A0A0V1K2F0_TRIPS</name>
<gene>
    <name evidence="3" type="ORF">T4A_10936</name>
    <name evidence="4" type="ORF">T4B_3825</name>
    <name evidence="5" type="ORF">T4C_3056</name>
</gene>
<reference evidence="6 7" key="1">
    <citation type="submission" date="2015-01" db="EMBL/GenBank/DDBJ databases">
        <title>Evolution of Trichinella species and genotypes.</title>
        <authorList>
            <person name="Korhonen P.K."/>
            <person name="Edoardo P."/>
            <person name="Giuseppe L.R."/>
            <person name="Gasser R.B."/>
        </authorList>
    </citation>
    <scope>NUCLEOTIDE SEQUENCE [LARGE SCALE GENOMIC DNA]</scope>
    <source>
        <strain evidence="3">ISS13</strain>
        <strain evidence="5">ISS176</strain>
        <strain evidence="4">ISS588</strain>
    </source>
</reference>
<evidence type="ECO:0000256" key="2">
    <source>
        <dbReference type="SAM" id="MobiDB-lite"/>
    </source>
</evidence>
<evidence type="ECO:0000313" key="6">
    <source>
        <dbReference type="Proteomes" id="UP000054632"/>
    </source>
</evidence>
<protein>
    <submittedName>
        <fullName evidence="5">Uncharacterized protein</fullName>
    </submittedName>
</protein>
<evidence type="ECO:0000313" key="4">
    <source>
        <dbReference type="EMBL" id="KRZ09134.1"/>
    </source>
</evidence>
<dbReference type="Proteomes" id="UP000054632">
    <property type="component" value="Unassembled WGS sequence"/>
</dbReference>
<comment type="caution">
    <text evidence="5">The sequence shown here is derived from an EMBL/GenBank/DDBJ whole genome shotgun (WGS) entry which is preliminary data.</text>
</comment>
<feature type="compositionally biased region" description="Basic and acidic residues" evidence="2">
    <location>
        <begin position="350"/>
        <end position="366"/>
    </location>
</feature>
<keyword evidence="1" id="KW-0175">Coiled coil</keyword>
<sequence length="413" mass="47341">LLNEIGRTSLMQNLKVIYIIMEQPLKDDVVSKVEDTLNHLIEEVTELLDNEDSLNKENVSMQVDDTDDEQSSTEIKPSITLNVEQRLLQLLLKSYDLLIFAIAQQFRIVSEEIERARGGLAILLKDCEVSFEQFNELIHSEHLEKQVNLMYEYVGVWKVEGFLIPDLKPNDLVTVLRNLPDPKSFYETMKVTVMLLLCLRRDDYVGKDSHVLSVRKTRTYLKFLLHQRELLNARMKSLCHEKIYQSVINDSSENEISRQTCTLCTSYQCCFRCSDELMQHRENALSSTKLSTNGNASVISNIVNDLVIYKYVKELSNWISDKKDVQCSLDKDSRSILKIPAPKRSGGSARPEEVENNKNSKQRKESLMKIRLGLLQRCQKSASESETSSSLKKSTKKSSRKLSLITSEENSSS</sequence>
<dbReference type="AlphaFoldDB" id="A0A0V1K2F0"/>
<feature type="non-terminal residue" evidence="5">
    <location>
        <position position="1"/>
    </location>
</feature>
<keyword evidence="7" id="KW-1185">Reference proteome</keyword>
<feature type="region of interest" description="Disordered" evidence="2">
    <location>
        <begin position="338"/>
        <end position="366"/>
    </location>
</feature>
<evidence type="ECO:0000256" key="1">
    <source>
        <dbReference type="SAM" id="Coils"/>
    </source>
</evidence>